<evidence type="ECO:0000313" key="11">
    <source>
        <dbReference type="EMBL" id="CAA6806476.1"/>
    </source>
</evidence>
<sequence length="272" mass="30172">MKIISLLGANKTMKTILITNDDGYDASGILALKDALSEVAKVAVVAPAFHKSATAHSLTITKPLKLIEIANDFYKLEDGTPADCVYVALNTIFKDIKPDLIVSGINIGANMGEDITYSGTAGAAMEGVLHDIPSLAISQVFRGKRDTNYDLAKKSIKDIVSRILNGNYPLGKRELLNINIPPISIDEFKGYKVVHAGCRGYDSNIEYNTDPRGQKYYWIGLPNLSWYHRYEEDTESDFQAIEDGYVALTPVTLDMTSYKSINRVKEWLNEIR</sequence>
<evidence type="ECO:0000256" key="8">
    <source>
        <dbReference type="ARBA" id="ARBA00022801"/>
    </source>
</evidence>
<evidence type="ECO:0000256" key="2">
    <source>
        <dbReference type="ARBA" id="ARBA00001946"/>
    </source>
</evidence>
<name>A0A6S6SMF7_9BACT</name>
<dbReference type="PANTHER" id="PTHR30457:SF12">
    <property type="entry name" value="5'_3'-NUCLEOTIDASE SURE"/>
    <property type="match status" value="1"/>
</dbReference>
<dbReference type="Gene3D" id="3.40.1210.10">
    <property type="entry name" value="Survival protein SurE-like phosphatase/nucleotidase"/>
    <property type="match status" value="1"/>
</dbReference>
<feature type="binding site" evidence="9">
    <location>
        <position position="106"/>
    </location>
    <ligand>
        <name>a divalent metal cation</name>
        <dbReference type="ChEBI" id="CHEBI:60240"/>
    </ligand>
</feature>
<feature type="binding site" evidence="9">
    <location>
        <position position="52"/>
    </location>
    <ligand>
        <name>a divalent metal cation</name>
        <dbReference type="ChEBI" id="CHEBI:60240"/>
    </ligand>
</feature>
<evidence type="ECO:0000259" key="10">
    <source>
        <dbReference type="Pfam" id="PF01975"/>
    </source>
</evidence>
<dbReference type="GO" id="GO:0005737">
    <property type="term" value="C:cytoplasm"/>
    <property type="evidence" value="ECO:0007669"/>
    <property type="project" value="UniProtKB-SubCell"/>
</dbReference>
<comment type="subcellular location">
    <subcellularLocation>
        <location evidence="3 9">Cytoplasm</location>
    </subcellularLocation>
</comment>
<organism evidence="11">
    <name type="scientific">uncultured Campylobacterales bacterium</name>
    <dbReference type="NCBI Taxonomy" id="352960"/>
    <lineage>
        <taxon>Bacteria</taxon>
        <taxon>Pseudomonadati</taxon>
        <taxon>Campylobacterota</taxon>
        <taxon>Epsilonproteobacteria</taxon>
        <taxon>Campylobacterales</taxon>
        <taxon>environmental samples</taxon>
    </lineage>
</organism>
<dbReference type="EMBL" id="CACVAW010000023">
    <property type="protein sequence ID" value="CAA6806476.1"/>
    <property type="molecule type" value="Genomic_DNA"/>
</dbReference>
<dbReference type="SUPFAM" id="SSF64167">
    <property type="entry name" value="SurE-like"/>
    <property type="match status" value="1"/>
</dbReference>
<dbReference type="InterPro" id="IPR002828">
    <property type="entry name" value="SurE-like_Pase/nucleotidase"/>
</dbReference>
<feature type="binding site" evidence="9">
    <location>
        <position position="22"/>
    </location>
    <ligand>
        <name>a divalent metal cation</name>
        <dbReference type="ChEBI" id="CHEBI:60240"/>
    </ligand>
</feature>
<feature type="binding site" evidence="9">
    <location>
        <position position="21"/>
    </location>
    <ligand>
        <name>a divalent metal cation</name>
        <dbReference type="ChEBI" id="CHEBI:60240"/>
    </ligand>
</feature>
<reference evidence="11" key="1">
    <citation type="submission" date="2020-01" db="EMBL/GenBank/DDBJ databases">
        <authorList>
            <person name="Meier V. D."/>
            <person name="Meier V D."/>
        </authorList>
    </citation>
    <scope>NUCLEOTIDE SEQUENCE</scope>
    <source>
        <strain evidence="11">HLG_WM_MAG_12</strain>
    </source>
</reference>
<gene>
    <name evidence="9" type="primary">surE</name>
    <name evidence="11" type="ORF">HELGO_WM13625</name>
</gene>
<accession>A0A6S6SMF7</accession>
<dbReference type="NCBIfam" id="NF001494">
    <property type="entry name" value="PRK00346.2-4"/>
    <property type="match status" value="1"/>
</dbReference>
<evidence type="ECO:0000256" key="4">
    <source>
        <dbReference type="ARBA" id="ARBA00011062"/>
    </source>
</evidence>
<dbReference type="Pfam" id="PF01975">
    <property type="entry name" value="SurE"/>
    <property type="match status" value="1"/>
</dbReference>
<dbReference type="HAMAP" id="MF_00060">
    <property type="entry name" value="SurE"/>
    <property type="match status" value="1"/>
</dbReference>
<dbReference type="GO" id="GO:0000166">
    <property type="term" value="F:nucleotide binding"/>
    <property type="evidence" value="ECO:0007669"/>
    <property type="project" value="UniProtKB-KW"/>
</dbReference>
<evidence type="ECO:0000256" key="7">
    <source>
        <dbReference type="ARBA" id="ARBA00022741"/>
    </source>
</evidence>
<dbReference type="NCBIfam" id="TIGR00087">
    <property type="entry name" value="surE"/>
    <property type="match status" value="1"/>
</dbReference>
<dbReference type="InterPro" id="IPR030048">
    <property type="entry name" value="SurE"/>
</dbReference>
<dbReference type="GO" id="GO:0008253">
    <property type="term" value="F:5'-nucleotidase activity"/>
    <property type="evidence" value="ECO:0007669"/>
    <property type="project" value="UniProtKB-UniRule"/>
</dbReference>
<dbReference type="AlphaFoldDB" id="A0A6S6SMF7"/>
<evidence type="ECO:0000256" key="1">
    <source>
        <dbReference type="ARBA" id="ARBA00000815"/>
    </source>
</evidence>
<dbReference type="EC" id="3.1.3.5" evidence="9"/>
<evidence type="ECO:0000256" key="9">
    <source>
        <dbReference type="HAMAP-Rule" id="MF_00060"/>
    </source>
</evidence>
<dbReference type="FunFam" id="3.40.1210.10:FF:000001">
    <property type="entry name" value="5'/3'-nucleotidase SurE"/>
    <property type="match status" value="1"/>
</dbReference>
<keyword evidence="7 9" id="KW-0547">Nucleotide-binding</keyword>
<keyword evidence="8 9" id="KW-0378">Hydrolase</keyword>
<dbReference type="GO" id="GO:0004309">
    <property type="term" value="F:exopolyphosphatase activity"/>
    <property type="evidence" value="ECO:0007669"/>
    <property type="project" value="TreeGrafter"/>
</dbReference>
<feature type="domain" description="Survival protein SurE-like phosphatase/nucleotidase" evidence="10">
    <location>
        <begin position="16"/>
        <end position="201"/>
    </location>
</feature>
<comment type="cofactor">
    <cofactor evidence="9">
        <name>a divalent metal cation</name>
        <dbReference type="ChEBI" id="CHEBI:60240"/>
    </cofactor>
    <text evidence="9">Binds 1 divalent metal cation per subunit.</text>
</comment>
<comment type="similarity">
    <text evidence="4 9">Belongs to the SurE nucleotidase family.</text>
</comment>
<comment type="cofactor">
    <cofactor evidence="2">
        <name>Mg(2+)</name>
        <dbReference type="ChEBI" id="CHEBI:18420"/>
    </cofactor>
</comment>
<evidence type="ECO:0000256" key="3">
    <source>
        <dbReference type="ARBA" id="ARBA00004496"/>
    </source>
</evidence>
<evidence type="ECO:0000256" key="6">
    <source>
        <dbReference type="ARBA" id="ARBA00022723"/>
    </source>
</evidence>
<dbReference type="NCBIfam" id="NF001490">
    <property type="entry name" value="PRK00346.1-4"/>
    <property type="match status" value="1"/>
</dbReference>
<evidence type="ECO:0000256" key="5">
    <source>
        <dbReference type="ARBA" id="ARBA00022490"/>
    </source>
</evidence>
<comment type="function">
    <text evidence="9">Nucleotidase that shows phosphatase activity on nucleoside 5'-monophosphates.</text>
</comment>
<dbReference type="PANTHER" id="PTHR30457">
    <property type="entry name" value="5'-NUCLEOTIDASE SURE"/>
    <property type="match status" value="1"/>
</dbReference>
<dbReference type="GO" id="GO:0008254">
    <property type="term" value="F:3'-nucleotidase activity"/>
    <property type="evidence" value="ECO:0007669"/>
    <property type="project" value="TreeGrafter"/>
</dbReference>
<proteinExistence type="inferred from homology"/>
<protein>
    <recommendedName>
        <fullName evidence="9">5'-nucleotidase SurE</fullName>
        <ecNumber evidence="9">3.1.3.5</ecNumber>
    </recommendedName>
    <alternativeName>
        <fullName evidence="9">Nucleoside 5'-monophosphate phosphohydrolase</fullName>
    </alternativeName>
</protein>
<keyword evidence="5 9" id="KW-0963">Cytoplasm</keyword>
<dbReference type="InterPro" id="IPR036523">
    <property type="entry name" value="SurE-like_sf"/>
</dbReference>
<dbReference type="GO" id="GO:0046872">
    <property type="term" value="F:metal ion binding"/>
    <property type="evidence" value="ECO:0007669"/>
    <property type="project" value="UniProtKB-UniRule"/>
</dbReference>
<comment type="catalytic activity">
    <reaction evidence="1 9">
        <text>a ribonucleoside 5'-phosphate + H2O = a ribonucleoside + phosphate</text>
        <dbReference type="Rhea" id="RHEA:12484"/>
        <dbReference type="ChEBI" id="CHEBI:15377"/>
        <dbReference type="ChEBI" id="CHEBI:18254"/>
        <dbReference type="ChEBI" id="CHEBI:43474"/>
        <dbReference type="ChEBI" id="CHEBI:58043"/>
        <dbReference type="EC" id="3.1.3.5"/>
    </reaction>
</comment>
<keyword evidence="6 9" id="KW-0479">Metal-binding</keyword>